<dbReference type="InterPro" id="IPR026906">
    <property type="entry name" value="LRR_5"/>
</dbReference>
<evidence type="ECO:0000256" key="1">
    <source>
        <dbReference type="SAM" id="MobiDB-lite"/>
    </source>
</evidence>
<evidence type="ECO:0000256" key="2">
    <source>
        <dbReference type="SAM" id="Phobius"/>
    </source>
</evidence>
<feature type="chain" id="PRO_5016243848" evidence="3">
    <location>
        <begin position="29"/>
        <end position="777"/>
    </location>
</feature>
<keyword evidence="3" id="KW-0732">Signal</keyword>
<keyword evidence="2" id="KW-0812">Transmembrane</keyword>
<evidence type="ECO:0000313" key="4">
    <source>
        <dbReference type="EMBL" id="PWJ10543.1"/>
    </source>
</evidence>
<dbReference type="Gene3D" id="3.80.10.10">
    <property type="entry name" value="Ribonuclease Inhibitor"/>
    <property type="match status" value="3"/>
</dbReference>
<feature type="compositionally biased region" description="Basic and acidic residues" evidence="1">
    <location>
        <begin position="713"/>
        <end position="725"/>
    </location>
</feature>
<dbReference type="SUPFAM" id="SSF52058">
    <property type="entry name" value="L domain-like"/>
    <property type="match status" value="1"/>
</dbReference>
<keyword evidence="2" id="KW-0472">Membrane</keyword>
<dbReference type="Pfam" id="PF13306">
    <property type="entry name" value="LRR_5"/>
    <property type="match status" value="4"/>
</dbReference>
<accession>A0A315XVI6</accession>
<keyword evidence="2" id="KW-1133">Transmembrane helix</keyword>
<organism evidence="4 5">
    <name type="scientific">Ruminococcus flavefaciens</name>
    <dbReference type="NCBI Taxonomy" id="1265"/>
    <lineage>
        <taxon>Bacteria</taxon>
        <taxon>Bacillati</taxon>
        <taxon>Bacillota</taxon>
        <taxon>Clostridia</taxon>
        <taxon>Eubacteriales</taxon>
        <taxon>Oscillospiraceae</taxon>
        <taxon>Ruminococcus</taxon>
    </lineage>
</organism>
<evidence type="ECO:0000313" key="5">
    <source>
        <dbReference type="Proteomes" id="UP000245720"/>
    </source>
</evidence>
<name>A0A315XVI6_RUMFL</name>
<dbReference type="InterPro" id="IPR032675">
    <property type="entry name" value="LRR_dom_sf"/>
</dbReference>
<feature type="region of interest" description="Disordered" evidence="1">
    <location>
        <begin position="713"/>
        <end position="777"/>
    </location>
</feature>
<dbReference type="EMBL" id="QGDI01000013">
    <property type="protein sequence ID" value="PWJ10543.1"/>
    <property type="molecule type" value="Genomic_DNA"/>
</dbReference>
<proteinExistence type="predicted"/>
<sequence length="777" mass="84543">MFDRKKIAAFIAGVLLCAYGAVPAASFADDEAEPTTVTEESEPEEGAPYGDYTISGDFMYSKTMDGDARIEDCTASGTELVIPDTIDGLTVKELGTTAFGSDPENCSFTSITIPASVNYISADNPFIYCTKLTEIKVDSGNESYTAEDGVLYNKDKNELIAYPASKSGKSFTVPDSVKKLCAGAFYNSQLSEIKLPKALEEVNYFTFGDMKELKKIDLSGTTVYSLGSYAFSNCDALEEVLLPDTLEDIGGGAFAGCKSITSITLPQSLLSIGQYAFVDTGLTEIDVPDSVESIGYGAFGYSTSMGNFVADNDFVIVGSSGSAAQRYSVDSDTDYDYVNNFTFLTREAKEEQGELLNLERITSGDFEYAITDNGAVLLSCQSSEAKVTVPEEIDGNKIVKIYPTCFSPCQASEIILPESIDEIREMAFYACPNLKSVIIPASVKTIGNNVFDKCSLLETVEIKGAETMGELVFCDCNALKKLTISGELKEWNDQEPFVDCKALEEITVTDGSGNFTSEDGVLYNKDKTTLIAYPACKADKSFTAPKSVKSIAQSAFYGAVNLESADLSSVTSIESFAFENCKALKSVKLSKKLETLGSDAFYNCTSLKKLRLPKTLTDIGACAFGYCYQEQVNSDDPEATNVLVDGFRVYAPKNSTAYKYAKGCGMDVVTGTVELFGKNYDIRLLGFLGGLILAFIAVLIGKSAAKKVKAKKTEKELAEKREKAAERRKKRSEDEAEEDDGEDYDEDEEDEDTLDLDDEDTDDEDEDDDEEDEEDED</sequence>
<feature type="compositionally biased region" description="Acidic residues" evidence="1">
    <location>
        <begin position="734"/>
        <end position="777"/>
    </location>
</feature>
<feature type="region of interest" description="Disordered" evidence="1">
    <location>
        <begin position="29"/>
        <end position="49"/>
    </location>
</feature>
<feature type="transmembrane region" description="Helical" evidence="2">
    <location>
        <begin position="684"/>
        <end position="705"/>
    </location>
</feature>
<evidence type="ECO:0000256" key="3">
    <source>
        <dbReference type="SAM" id="SignalP"/>
    </source>
</evidence>
<comment type="caution">
    <text evidence="4">The sequence shown here is derived from an EMBL/GenBank/DDBJ whole genome shotgun (WGS) entry which is preliminary data.</text>
</comment>
<reference evidence="4 5" key="1">
    <citation type="submission" date="2018-05" db="EMBL/GenBank/DDBJ databases">
        <title>The Hungate 1000. A catalogue of reference genomes from the rumen microbiome.</title>
        <authorList>
            <person name="Kelly W."/>
        </authorList>
    </citation>
    <scope>NUCLEOTIDE SEQUENCE [LARGE SCALE GENOMIC DNA]</scope>
    <source>
        <strain evidence="4 5">SAb67</strain>
    </source>
</reference>
<dbReference type="PANTHER" id="PTHR45661">
    <property type="entry name" value="SURFACE ANTIGEN"/>
    <property type="match status" value="1"/>
</dbReference>
<dbReference type="Proteomes" id="UP000245720">
    <property type="component" value="Unassembled WGS sequence"/>
</dbReference>
<feature type="signal peptide" evidence="3">
    <location>
        <begin position="1"/>
        <end position="28"/>
    </location>
</feature>
<dbReference type="PANTHER" id="PTHR45661:SF3">
    <property type="entry name" value="IG-LIKE DOMAIN-CONTAINING PROTEIN"/>
    <property type="match status" value="1"/>
</dbReference>
<dbReference type="InterPro" id="IPR053139">
    <property type="entry name" value="Surface_bspA-like"/>
</dbReference>
<dbReference type="AlphaFoldDB" id="A0A315XVI6"/>
<protein>
    <submittedName>
        <fullName evidence="4">Leucine rich repeat (LRR) protein</fullName>
    </submittedName>
</protein>
<dbReference type="OrthoDB" id="1814946at2"/>
<dbReference type="RefSeq" id="WP_109727601.1">
    <property type="nucleotide sequence ID" value="NZ_QGDI01000013.1"/>
</dbReference>
<gene>
    <name evidence="4" type="ORF">IE37_02898</name>
</gene>
<feature type="compositionally biased region" description="Acidic residues" evidence="1">
    <location>
        <begin position="29"/>
        <end position="45"/>
    </location>
</feature>